<dbReference type="InterPro" id="IPR036610">
    <property type="entry name" value="PEBP-like_sf"/>
</dbReference>
<dbReference type="CDD" id="cd00865">
    <property type="entry name" value="PEBP_bact_arch"/>
    <property type="match status" value="1"/>
</dbReference>
<dbReference type="Proteomes" id="UP000218824">
    <property type="component" value="Chromosome"/>
</dbReference>
<dbReference type="PANTHER" id="PTHR30289">
    <property type="entry name" value="UNCHARACTERIZED PROTEIN YBCL-RELATED"/>
    <property type="match status" value="1"/>
</dbReference>
<dbReference type="EMBL" id="AP014940">
    <property type="protein sequence ID" value="BAV99604.1"/>
    <property type="molecule type" value="Genomic_DNA"/>
</dbReference>
<dbReference type="AlphaFoldDB" id="A0AAU9AQU1"/>
<proteinExistence type="predicted"/>
<keyword evidence="1" id="KW-0732">Signal</keyword>
<feature type="signal peptide" evidence="1">
    <location>
        <begin position="1"/>
        <end position="36"/>
    </location>
</feature>
<gene>
    <name evidence="2" type="ORF">LEN_4117</name>
</gene>
<feature type="chain" id="PRO_5043538089" description="YbhB/YbcL family Raf kinase inhibitor-like protein" evidence="1">
    <location>
        <begin position="37"/>
        <end position="192"/>
    </location>
</feature>
<dbReference type="SUPFAM" id="SSF49777">
    <property type="entry name" value="PEBP-like"/>
    <property type="match status" value="1"/>
</dbReference>
<dbReference type="Pfam" id="PF01161">
    <property type="entry name" value="PBP"/>
    <property type="match status" value="1"/>
</dbReference>
<dbReference type="PANTHER" id="PTHR30289:SF1">
    <property type="entry name" value="PEBP (PHOSPHATIDYLETHANOLAMINE-BINDING PROTEIN) FAMILY PROTEIN"/>
    <property type="match status" value="1"/>
</dbReference>
<dbReference type="GeneID" id="83065910"/>
<sequence length="192" mass="20384">MHRPDPTPSARRSRGRRAAATLLAVAALALSAFAHADEFVLQSADLREGEQVPALHLFPACAGGNVSPTLEWKNPPEGTRSFAITVFDPDAPTGNGWWHWALVNLPADTAALPRGAKPPAGAMALRNDFGVAGYSGPCPPPGKTHRYEFTVWALKSDKLKLDAKAQAMLGGAMARADALGHATITVKYSRPK</sequence>
<dbReference type="NCBIfam" id="TIGR00481">
    <property type="entry name" value="YbhB/YbcL family Raf kinase inhibitor-like protein"/>
    <property type="match status" value="1"/>
</dbReference>
<organism evidence="2 3">
    <name type="scientific">Lysobacter enzymogenes</name>
    <dbReference type="NCBI Taxonomy" id="69"/>
    <lineage>
        <taxon>Bacteria</taxon>
        <taxon>Pseudomonadati</taxon>
        <taxon>Pseudomonadota</taxon>
        <taxon>Gammaproteobacteria</taxon>
        <taxon>Lysobacterales</taxon>
        <taxon>Lysobacteraceae</taxon>
        <taxon>Lysobacter</taxon>
    </lineage>
</organism>
<protein>
    <recommendedName>
        <fullName evidence="4">YbhB/YbcL family Raf kinase inhibitor-like protein</fullName>
    </recommendedName>
</protein>
<dbReference type="KEGG" id="lem:LEN_4117"/>
<dbReference type="InterPro" id="IPR005247">
    <property type="entry name" value="YbhB_YbcL/LppC-like"/>
</dbReference>
<evidence type="ECO:0000313" key="3">
    <source>
        <dbReference type="Proteomes" id="UP000218824"/>
    </source>
</evidence>
<dbReference type="RefSeq" id="WP_096380405.1">
    <property type="nucleotide sequence ID" value="NZ_AP014940.1"/>
</dbReference>
<evidence type="ECO:0000256" key="1">
    <source>
        <dbReference type="SAM" id="SignalP"/>
    </source>
</evidence>
<name>A0AAU9AQU1_LYSEN</name>
<dbReference type="InterPro" id="IPR008914">
    <property type="entry name" value="PEBP"/>
</dbReference>
<accession>A0AAU9AQU1</accession>
<reference evidence="2 3" key="1">
    <citation type="journal article" date="2017" name="DNA Res.">
        <title>Complete genome sequence and expression profile of the commercial lytic enzyme producer Lysobacter enzymogenes M497-1.</title>
        <authorList>
            <person name="Takami H."/>
            <person name="Toyoda A."/>
            <person name="Uchiyama I."/>
            <person name="Itoh T."/>
            <person name="Takaki Y."/>
            <person name="Arai W."/>
            <person name="Nishi S."/>
            <person name="Kawai M."/>
            <person name="Shinya K."/>
            <person name="Ikeda H."/>
        </authorList>
    </citation>
    <scope>NUCLEOTIDE SEQUENCE [LARGE SCALE GENOMIC DNA]</scope>
    <source>
        <strain evidence="2 3">M497-1</strain>
    </source>
</reference>
<dbReference type="Gene3D" id="3.90.280.10">
    <property type="entry name" value="PEBP-like"/>
    <property type="match status" value="1"/>
</dbReference>
<evidence type="ECO:0008006" key="4">
    <source>
        <dbReference type="Google" id="ProtNLM"/>
    </source>
</evidence>
<evidence type="ECO:0000313" key="2">
    <source>
        <dbReference type="EMBL" id="BAV99604.1"/>
    </source>
</evidence>